<name>A0AAJ7WVS9_PETMA</name>
<evidence type="ECO:0000256" key="10">
    <source>
        <dbReference type="ARBA" id="ARBA00022989"/>
    </source>
</evidence>
<keyword evidence="5" id="KW-0964">Secreted</keyword>
<evidence type="ECO:0000313" key="22">
    <source>
        <dbReference type="Proteomes" id="UP001318040"/>
    </source>
</evidence>
<evidence type="ECO:0000256" key="6">
    <source>
        <dbReference type="ARBA" id="ARBA00022676"/>
    </source>
</evidence>
<evidence type="ECO:0000256" key="5">
    <source>
        <dbReference type="ARBA" id="ARBA00022525"/>
    </source>
</evidence>
<evidence type="ECO:0000256" key="14">
    <source>
        <dbReference type="ARBA" id="ARBA00023180"/>
    </source>
</evidence>
<evidence type="ECO:0000256" key="18">
    <source>
        <dbReference type="ARBA" id="ARBA00076526"/>
    </source>
</evidence>
<keyword evidence="7" id="KW-0808">Transferase</keyword>
<dbReference type="RefSeq" id="XP_032810518.1">
    <property type="nucleotide sequence ID" value="XM_032954627.1"/>
</dbReference>
<dbReference type="InterPro" id="IPR038578">
    <property type="entry name" value="GT29-like_sf"/>
</dbReference>
<dbReference type="GO" id="GO:0032580">
    <property type="term" value="C:Golgi cisterna membrane"/>
    <property type="evidence" value="ECO:0007669"/>
    <property type="project" value="UniProtKB-SubCell"/>
</dbReference>
<dbReference type="GO" id="GO:0005576">
    <property type="term" value="C:extracellular region"/>
    <property type="evidence" value="ECO:0007669"/>
    <property type="project" value="UniProtKB-SubCell"/>
</dbReference>
<keyword evidence="12" id="KW-0472">Membrane</keyword>
<proteinExistence type="inferred from homology"/>
<evidence type="ECO:0000313" key="23">
    <source>
        <dbReference type="RefSeq" id="XP_032810518.1"/>
    </source>
</evidence>
<dbReference type="GO" id="GO:0003835">
    <property type="term" value="F:beta-galactoside alpha-2,6-sialyltransferase activity"/>
    <property type="evidence" value="ECO:0007669"/>
    <property type="project" value="UniProtKB-EC"/>
</dbReference>
<evidence type="ECO:0000256" key="16">
    <source>
        <dbReference type="ARBA" id="ARBA00034329"/>
    </source>
</evidence>
<dbReference type="PANTHER" id="PTHR46059:SF1">
    <property type="entry name" value="BETA-GALACTOSIDE ALPHA-2,6-SIALYLTRANSFERASE"/>
    <property type="match status" value="1"/>
</dbReference>
<evidence type="ECO:0000256" key="3">
    <source>
        <dbReference type="ARBA" id="ARBA00004922"/>
    </source>
</evidence>
<evidence type="ECO:0000256" key="17">
    <source>
        <dbReference type="ARBA" id="ARBA00069321"/>
    </source>
</evidence>
<evidence type="ECO:0000256" key="12">
    <source>
        <dbReference type="ARBA" id="ARBA00023136"/>
    </source>
</evidence>
<dbReference type="AlphaFoldDB" id="A0AAJ7WVS9"/>
<evidence type="ECO:0000256" key="11">
    <source>
        <dbReference type="ARBA" id="ARBA00023034"/>
    </source>
</evidence>
<evidence type="ECO:0000256" key="4">
    <source>
        <dbReference type="ARBA" id="ARBA00006003"/>
    </source>
</evidence>
<dbReference type="GO" id="GO:0097503">
    <property type="term" value="P:sialylation"/>
    <property type="evidence" value="ECO:0007669"/>
    <property type="project" value="TreeGrafter"/>
</dbReference>
<dbReference type="EC" id="2.4.3.1" evidence="16"/>
<gene>
    <name evidence="23" type="primary">LOC116942564</name>
</gene>
<dbReference type="FunFam" id="3.90.1480.20:FF:000012">
    <property type="entry name" value="ST6 beta-galactoside alpha-2,6-sialyltransferase 1"/>
    <property type="match status" value="1"/>
</dbReference>
<dbReference type="InterPro" id="IPR001675">
    <property type="entry name" value="Glyco_trans_29"/>
</dbReference>
<evidence type="ECO:0000256" key="15">
    <source>
        <dbReference type="ARBA" id="ARBA00034249"/>
    </source>
</evidence>
<accession>A0AAJ7WVS9</accession>
<comment type="subcellular location">
    <subcellularLocation>
        <location evidence="1">Golgi apparatus</location>
        <location evidence="1">Golgi stack membrane</location>
        <topology evidence="1">Single-pass type II membrane protein</topology>
    </subcellularLocation>
    <subcellularLocation>
        <location evidence="2">Secreted</location>
    </subcellularLocation>
</comment>
<keyword evidence="22" id="KW-1185">Reference proteome</keyword>
<comment type="catalytic activity">
    <reaction evidence="15">
        <text>a beta-D-galactoside + CMP-N-acetyl-beta-neuraminate = an N-acetyl-alpha-neuraminyl-(2-&gt;6)-beta-D-galactosyl derivative + CMP + H(+)</text>
        <dbReference type="Rhea" id="RHEA:52104"/>
        <dbReference type="ChEBI" id="CHEBI:15378"/>
        <dbReference type="ChEBI" id="CHEBI:28034"/>
        <dbReference type="ChEBI" id="CHEBI:57812"/>
        <dbReference type="ChEBI" id="CHEBI:60377"/>
        <dbReference type="ChEBI" id="CHEBI:136398"/>
        <dbReference type="EC" id="2.4.3.1"/>
    </reaction>
</comment>
<keyword evidence="9" id="KW-0735">Signal-anchor</keyword>
<organism evidence="22 23">
    <name type="scientific">Petromyzon marinus</name>
    <name type="common">Sea lamprey</name>
    <dbReference type="NCBI Taxonomy" id="7757"/>
    <lineage>
        <taxon>Eukaryota</taxon>
        <taxon>Metazoa</taxon>
        <taxon>Chordata</taxon>
        <taxon>Craniata</taxon>
        <taxon>Vertebrata</taxon>
        <taxon>Cyclostomata</taxon>
        <taxon>Hyperoartia</taxon>
        <taxon>Petromyzontiformes</taxon>
        <taxon>Petromyzontidae</taxon>
        <taxon>Petromyzon</taxon>
    </lineage>
</organism>
<keyword evidence="14" id="KW-0325">Glycoprotein</keyword>
<comment type="pathway">
    <text evidence="3">Protein modification; protein glycosylation.</text>
</comment>
<evidence type="ECO:0000256" key="2">
    <source>
        <dbReference type="ARBA" id="ARBA00004613"/>
    </source>
</evidence>
<keyword evidence="8" id="KW-0812">Transmembrane</keyword>
<keyword evidence="6" id="KW-0328">Glycosyltransferase</keyword>
<reference evidence="23" key="1">
    <citation type="submission" date="2025-08" db="UniProtKB">
        <authorList>
            <consortium name="RefSeq"/>
        </authorList>
    </citation>
    <scope>IDENTIFICATION</scope>
    <source>
        <tissue evidence="23">Sperm</tissue>
    </source>
</reference>
<evidence type="ECO:0000256" key="8">
    <source>
        <dbReference type="ARBA" id="ARBA00022692"/>
    </source>
</evidence>
<evidence type="ECO:0000256" key="7">
    <source>
        <dbReference type="ARBA" id="ARBA00022679"/>
    </source>
</evidence>
<sequence>MWLRVGPKSLLALTVTATCLLMLLALLLLLPAPGSRRATAPLTPRARDPTDGRTQAPSEGPGGSRGAPSGPVHVEMTRAWERWTRRRSDGAGTTPPRGQLLCALRELSRRGTEVLRCHRAAGAPGRDALPAVSLARQLAGRWRRCAVVMNAGSLLRAQLGAEIDGHDAVMRFNSAPTAGYELHVGTKTSIRLINWQIVNQEEFDFETSELYRDIILVLWGPPPYTCTEKNQRQWKGHVNITFPALDAYMKRRRERPRQPFYLLHPCFRRGLWDLMQSNVGHGEHILANPISSGLLGVALMMSLCQEVTVYDFIPPRGRASQQCHYFEPARNPQCTLGAWHPLMQEKLLAMHLSNQPAQHAFQSGRLAMPGLANLTCSPRHE</sequence>
<evidence type="ECO:0000256" key="9">
    <source>
        <dbReference type="ARBA" id="ARBA00022968"/>
    </source>
</evidence>
<dbReference type="Proteomes" id="UP001318040">
    <property type="component" value="Chromosome 15"/>
</dbReference>
<dbReference type="KEGG" id="pmrn:116942564"/>
<evidence type="ECO:0000256" key="19">
    <source>
        <dbReference type="ARBA" id="ARBA00076676"/>
    </source>
</evidence>
<feature type="region of interest" description="Disordered" evidence="21">
    <location>
        <begin position="37"/>
        <end position="73"/>
    </location>
</feature>
<dbReference type="Pfam" id="PF00777">
    <property type="entry name" value="Glyco_transf_29"/>
    <property type="match status" value="1"/>
</dbReference>
<comment type="similarity">
    <text evidence="4">Belongs to the glycosyltransferase 29 family.</text>
</comment>
<keyword evidence="10" id="KW-1133">Transmembrane helix</keyword>
<keyword evidence="13" id="KW-1015">Disulfide bond</keyword>
<dbReference type="PANTHER" id="PTHR46059">
    <property type="entry name" value="BETA-GALACTOSIDE ALPHA-2,6-SIALYLTRANSFERASE"/>
    <property type="match status" value="1"/>
</dbReference>
<keyword evidence="11" id="KW-0333">Golgi apparatus</keyword>
<evidence type="ECO:0000256" key="21">
    <source>
        <dbReference type="SAM" id="MobiDB-lite"/>
    </source>
</evidence>
<evidence type="ECO:0000256" key="1">
    <source>
        <dbReference type="ARBA" id="ARBA00004447"/>
    </source>
</evidence>
<evidence type="ECO:0000256" key="13">
    <source>
        <dbReference type="ARBA" id="ARBA00023157"/>
    </source>
</evidence>
<dbReference type="Gene3D" id="3.90.1480.20">
    <property type="entry name" value="Glycosyl transferase family 29"/>
    <property type="match status" value="1"/>
</dbReference>
<protein>
    <recommendedName>
        <fullName evidence="17">Beta-galactoside alpha-2,6-sialyltransferase 1</fullName>
        <ecNumber evidence="16">2.4.3.1</ecNumber>
    </recommendedName>
    <alternativeName>
        <fullName evidence="20">CMP-N-acetylneuraminate-beta-galactosamide-alpha-2,6-sialyltransferase 1</fullName>
    </alternativeName>
    <alternativeName>
        <fullName evidence="19">ST6Gal I</fullName>
    </alternativeName>
    <alternativeName>
        <fullName evidence="18">Sialyltransferase 1</fullName>
    </alternativeName>
</protein>
<evidence type="ECO:0000256" key="20">
    <source>
        <dbReference type="ARBA" id="ARBA00080062"/>
    </source>
</evidence>